<comment type="caution">
    <text evidence="1">The sequence shown here is derived from an EMBL/GenBank/DDBJ whole genome shotgun (WGS) entry which is preliminary data.</text>
</comment>
<protein>
    <recommendedName>
        <fullName evidence="3">Capsule assembly Wzi family protein</fullName>
    </recommendedName>
</protein>
<dbReference type="InterPro" id="IPR026950">
    <property type="entry name" value="Caps_assemb_Wzi"/>
</dbReference>
<evidence type="ECO:0000313" key="2">
    <source>
        <dbReference type="Proteomes" id="UP000441754"/>
    </source>
</evidence>
<dbReference type="OrthoDB" id="596512at2"/>
<dbReference type="Pfam" id="PF14052">
    <property type="entry name" value="Caps_assemb_Wzi"/>
    <property type="match status" value="1"/>
</dbReference>
<keyword evidence="2" id="KW-1185">Reference proteome</keyword>
<dbReference type="RefSeq" id="WP_154174177.1">
    <property type="nucleotide sequence ID" value="NZ_WJXZ01000002.1"/>
</dbReference>
<dbReference type="InterPro" id="IPR038636">
    <property type="entry name" value="Wzi_sf"/>
</dbReference>
<evidence type="ECO:0000313" key="1">
    <source>
        <dbReference type="EMBL" id="MRS60830.1"/>
    </source>
</evidence>
<accession>A0A7K0EG51</accession>
<dbReference type="Gene3D" id="2.40.160.130">
    <property type="entry name" value="Capsule assembly protein Wzi"/>
    <property type="match status" value="1"/>
</dbReference>
<organism evidence="1 2">
    <name type="scientific">Larkinella terrae</name>
    <dbReference type="NCBI Taxonomy" id="2025311"/>
    <lineage>
        <taxon>Bacteria</taxon>
        <taxon>Pseudomonadati</taxon>
        <taxon>Bacteroidota</taxon>
        <taxon>Cytophagia</taxon>
        <taxon>Cytophagales</taxon>
        <taxon>Spirosomataceae</taxon>
        <taxon>Larkinella</taxon>
    </lineage>
</organism>
<sequence length="494" mass="55198">MKQLYGFLLLILVYQSSAQNRIIPYAEIGGLAASTEQTPFWLRTNQFGIIPTQNPIATLRIGAYGTAPLVDTSTRSRRAWTLDYRAEVVGNTGKVNQLLLPEAYVRVTHRALELVAGRRREVIGLVDTTLSSGSWSWSGNALPMTKIRFGTSGFTPLWRDGWLGVNAFIAHGWFANTDYMQHSFLHQKSTIWRLGKPSWGFRLYAGINHNAQWGGKSAYLDPNLAVNGQLPGRLSDFGMVFLTVQHRNKQGGANYTNFDGYNRVGNHLGSYDFGLEIPGKTHSLFLYHQHPFEDSSGMIFANLPDGLTGIKLHRAVSSNAVFQVKDLLLEVLLTKSQSGSFLDLYGLSTLRRGEGRDNYFNNSQYREGWAYRDRILGSPFLTRYPDVQAKYQDSSTWIVTNNRIQLFHLGLRALVAGRMDLLAKASYSLNYGTYDVPYPEKPRQFSSLVQLGIPVSWLGGSVITAAVAADAGQLYENSVGGFLSIRKTWTAQNR</sequence>
<evidence type="ECO:0008006" key="3">
    <source>
        <dbReference type="Google" id="ProtNLM"/>
    </source>
</evidence>
<proteinExistence type="predicted"/>
<reference evidence="1 2" key="1">
    <citation type="journal article" date="2018" name="Antonie Van Leeuwenhoek">
        <title>Larkinella terrae sp. nov., isolated from soil on Jeju Island, South Korea.</title>
        <authorList>
            <person name="Ten L.N."/>
            <person name="Jeon J."/>
            <person name="Park S.J."/>
            <person name="Park S."/>
            <person name="Lee S.Y."/>
            <person name="Kim M.K."/>
            <person name="Jung H.Y."/>
        </authorList>
    </citation>
    <scope>NUCLEOTIDE SEQUENCE [LARGE SCALE GENOMIC DNA]</scope>
    <source>
        <strain evidence="1 2">KCTC 52001</strain>
    </source>
</reference>
<gene>
    <name evidence="1" type="ORF">GJJ30_05950</name>
</gene>
<dbReference type="EMBL" id="WJXZ01000002">
    <property type="protein sequence ID" value="MRS60830.1"/>
    <property type="molecule type" value="Genomic_DNA"/>
</dbReference>
<dbReference type="Proteomes" id="UP000441754">
    <property type="component" value="Unassembled WGS sequence"/>
</dbReference>
<dbReference type="AlphaFoldDB" id="A0A7K0EG51"/>
<name>A0A7K0EG51_9BACT</name>